<evidence type="ECO:0000313" key="1">
    <source>
        <dbReference type="EMBL" id="KAI0057559.1"/>
    </source>
</evidence>
<dbReference type="EMBL" id="MU277245">
    <property type="protein sequence ID" value="KAI0057559.1"/>
    <property type="molecule type" value="Genomic_DNA"/>
</dbReference>
<organism evidence="1 2">
    <name type="scientific">Artomyces pyxidatus</name>
    <dbReference type="NCBI Taxonomy" id="48021"/>
    <lineage>
        <taxon>Eukaryota</taxon>
        <taxon>Fungi</taxon>
        <taxon>Dikarya</taxon>
        <taxon>Basidiomycota</taxon>
        <taxon>Agaricomycotina</taxon>
        <taxon>Agaricomycetes</taxon>
        <taxon>Russulales</taxon>
        <taxon>Auriscalpiaceae</taxon>
        <taxon>Artomyces</taxon>
    </lineage>
</organism>
<protein>
    <submittedName>
        <fullName evidence="1">Uncharacterized protein</fullName>
    </submittedName>
</protein>
<sequence length="172" mass="19020">MSKRVQEYTVQRITYDSELPITDVLARLDGFVHRDKSEGVALSAVLQAKTKDELVRSINAITDGFMLFGTLQHSRWLKVYFETEAIPGVFVYTIGNPLIAQTMLKHSLLAGLYVPPKLIIIGKDVDERKGTKVVYDVPSSMIAAGDSGELRKAALALDAKLEDLVRRITGAE</sequence>
<evidence type="ECO:0000313" key="2">
    <source>
        <dbReference type="Proteomes" id="UP000814140"/>
    </source>
</evidence>
<reference evidence="1" key="1">
    <citation type="submission" date="2021-03" db="EMBL/GenBank/DDBJ databases">
        <authorList>
            <consortium name="DOE Joint Genome Institute"/>
            <person name="Ahrendt S."/>
            <person name="Looney B.P."/>
            <person name="Miyauchi S."/>
            <person name="Morin E."/>
            <person name="Drula E."/>
            <person name="Courty P.E."/>
            <person name="Chicoki N."/>
            <person name="Fauchery L."/>
            <person name="Kohler A."/>
            <person name="Kuo A."/>
            <person name="Labutti K."/>
            <person name="Pangilinan J."/>
            <person name="Lipzen A."/>
            <person name="Riley R."/>
            <person name="Andreopoulos W."/>
            <person name="He G."/>
            <person name="Johnson J."/>
            <person name="Barry K.W."/>
            <person name="Grigoriev I.V."/>
            <person name="Nagy L."/>
            <person name="Hibbett D."/>
            <person name="Henrissat B."/>
            <person name="Matheny P.B."/>
            <person name="Labbe J."/>
            <person name="Martin F."/>
        </authorList>
    </citation>
    <scope>NUCLEOTIDE SEQUENCE</scope>
    <source>
        <strain evidence="1">HHB10654</strain>
    </source>
</reference>
<name>A0ACB8SM13_9AGAM</name>
<dbReference type="Proteomes" id="UP000814140">
    <property type="component" value="Unassembled WGS sequence"/>
</dbReference>
<accession>A0ACB8SM13</accession>
<proteinExistence type="predicted"/>
<keyword evidence="2" id="KW-1185">Reference proteome</keyword>
<gene>
    <name evidence="1" type="ORF">BV25DRAFT_1830967</name>
</gene>
<comment type="caution">
    <text evidence="1">The sequence shown here is derived from an EMBL/GenBank/DDBJ whole genome shotgun (WGS) entry which is preliminary data.</text>
</comment>
<reference evidence="1" key="2">
    <citation type="journal article" date="2022" name="New Phytol.">
        <title>Evolutionary transition to the ectomycorrhizal habit in the genomes of a hyperdiverse lineage of mushroom-forming fungi.</title>
        <authorList>
            <person name="Looney B."/>
            <person name="Miyauchi S."/>
            <person name="Morin E."/>
            <person name="Drula E."/>
            <person name="Courty P.E."/>
            <person name="Kohler A."/>
            <person name="Kuo A."/>
            <person name="LaButti K."/>
            <person name="Pangilinan J."/>
            <person name="Lipzen A."/>
            <person name="Riley R."/>
            <person name="Andreopoulos W."/>
            <person name="He G."/>
            <person name="Johnson J."/>
            <person name="Nolan M."/>
            <person name="Tritt A."/>
            <person name="Barry K.W."/>
            <person name="Grigoriev I.V."/>
            <person name="Nagy L.G."/>
            <person name="Hibbett D."/>
            <person name="Henrissat B."/>
            <person name="Matheny P.B."/>
            <person name="Labbe J."/>
            <person name="Martin F.M."/>
        </authorList>
    </citation>
    <scope>NUCLEOTIDE SEQUENCE</scope>
    <source>
        <strain evidence="1">HHB10654</strain>
    </source>
</reference>